<gene>
    <name evidence="2" type="ORF">B0T21DRAFT_367123</name>
</gene>
<name>A0AA40BLP3_9PEZI</name>
<proteinExistence type="predicted"/>
<accession>A0AA40BLP3</accession>
<keyword evidence="3" id="KW-1185">Reference proteome</keyword>
<evidence type="ECO:0000256" key="1">
    <source>
        <dbReference type="SAM" id="MobiDB-lite"/>
    </source>
</evidence>
<evidence type="ECO:0000313" key="3">
    <source>
        <dbReference type="Proteomes" id="UP001172159"/>
    </source>
</evidence>
<feature type="compositionally biased region" description="Polar residues" evidence="1">
    <location>
        <begin position="70"/>
        <end position="90"/>
    </location>
</feature>
<evidence type="ECO:0000313" key="2">
    <source>
        <dbReference type="EMBL" id="KAK0736527.1"/>
    </source>
</evidence>
<feature type="region of interest" description="Disordered" evidence="1">
    <location>
        <begin position="66"/>
        <end position="90"/>
    </location>
</feature>
<reference evidence="2" key="1">
    <citation type="submission" date="2023-06" db="EMBL/GenBank/DDBJ databases">
        <title>Genome-scale phylogeny and comparative genomics of the fungal order Sordariales.</title>
        <authorList>
            <consortium name="Lawrence Berkeley National Laboratory"/>
            <person name="Hensen N."/>
            <person name="Bonometti L."/>
            <person name="Westerberg I."/>
            <person name="Brannstrom I.O."/>
            <person name="Guillou S."/>
            <person name="Cros-Aarteil S."/>
            <person name="Calhoun S."/>
            <person name="Haridas S."/>
            <person name="Kuo A."/>
            <person name="Mondo S."/>
            <person name="Pangilinan J."/>
            <person name="Riley R."/>
            <person name="Labutti K."/>
            <person name="Andreopoulos B."/>
            <person name="Lipzen A."/>
            <person name="Chen C."/>
            <person name="Yanf M."/>
            <person name="Daum C."/>
            <person name="Ng V."/>
            <person name="Clum A."/>
            <person name="Steindorff A."/>
            <person name="Ohm R."/>
            <person name="Martin F."/>
            <person name="Silar P."/>
            <person name="Natvig D."/>
            <person name="Lalanne C."/>
            <person name="Gautier V."/>
            <person name="Ament-Velasquez S.L."/>
            <person name="Kruys A."/>
            <person name="Hutchinson M.I."/>
            <person name="Powell A.J."/>
            <person name="Barry K."/>
            <person name="Miller A.N."/>
            <person name="Grigoriev I.V."/>
            <person name="Debuchy R."/>
            <person name="Gladieux P."/>
            <person name="Thoren M.H."/>
            <person name="Johannesson H."/>
        </authorList>
    </citation>
    <scope>NUCLEOTIDE SEQUENCE</scope>
    <source>
        <strain evidence="2">CBS 540.89</strain>
    </source>
</reference>
<dbReference type="AlphaFoldDB" id="A0AA40BLP3"/>
<comment type="caution">
    <text evidence="2">The sequence shown here is derived from an EMBL/GenBank/DDBJ whole genome shotgun (WGS) entry which is preliminary data.</text>
</comment>
<organism evidence="2 3">
    <name type="scientific">Apiosordaria backusii</name>
    <dbReference type="NCBI Taxonomy" id="314023"/>
    <lineage>
        <taxon>Eukaryota</taxon>
        <taxon>Fungi</taxon>
        <taxon>Dikarya</taxon>
        <taxon>Ascomycota</taxon>
        <taxon>Pezizomycotina</taxon>
        <taxon>Sordariomycetes</taxon>
        <taxon>Sordariomycetidae</taxon>
        <taxon>Sordariales</taxon>
        <taxon>Lasiosphaeriaceae</taxon>
        <taxon>Apiosordaria</taxon>
    </lineage>
</organism>
<protein>
    <submittedName>
        <fullName evidence="2">Uncharacterized protein</fullName>
    </submittedName>
</protein>
<sequence>MQLQRLYLVVYVVGCACTDSGASFFVQGVDGNLDGKTKTVTATRGNGLKQLRRWVANDAKRAGIRDNDASAVTQQNGVSTPKKTSSSRCVQTCSNTPCPEKREVSQVSWCLPCPNLQIP</sequence>
<dbReference type="Proteomes" id="UP001172159">
    <property type="component" value="Unassembled WGS sequence"/>
</dbReference>
<dbReference type="PROSITE" id="PS51257">
    <property type="entry name" value="PROKAR_LIPOPROTEIN"/>
    <property type="match status" value="1"/>
</dbReference>
<dbReference type="EMBL" id="JAUKTV010000006">
    <property type="protein sequence ID" value="KAK0736527.1"/>
    <property type="molecule type" value="Genomic_DNA"/>
</dbReference>